<evidence type="ECO:0000256" key="8">
    <source>
        <dbReference type="ARBA" id="ARBA00023098"/>
    </source>
</evidence>
<evidence type="ECO:0000256" key="11">
    <source>
        <dbReference type="ARBA" id="ARBA00023264"/>
    </source>
</evidence>
<evidence type="ECO:0000256" key="2">
    <source>
        <dbReference type="ARBA" id="ARBA00022475"/>
    </source>
</evidence>
<feature type="transmembrane region" description="Helical" evidence="12">
    <location>
        <begin position="29"/>
        <end position="60"/>
    </location>
</feature>
<evidence type="ECO:0000256" key="5">
    <source>
        <dbReference type="ARBA" id="ARBA00022692"/>
    </source>
</evidence>
<protein>
    <submittedName>
        <fullName evidence="13">Unannotated protein</fullName>
    </submittedName>
</protein>
<dbReference type="GO" id="GO:0005886">
    <property type="term" value="C:plasma membrane"/>
    <property type="evidence" value="ECO:0007669"/>
    <property type="project" value="UniProtKB-SubCell"/>
</dbReference>
<keyword evidence="2" id="KW-1003">Cell membrane</keyword>
<evidence type="ECO:0000256" key="1">
    <source>
        <dbReference type="ARBA" id="ARBA00004651"/>
    </source>
</evidence>
<evidence type="ECO:0000256" key="7">
    <source>
        <dbReference type="ARBA" id="ARBA00022989"/>
    </source>
</evidence>
<evidence type="ECO:0000313" key="13">
    <source>
        <dbReference type="EMBL" id="CAB4925413.1"/>
    </source>
</evidence>
<keyword evidence="5 12" id="KW-0812">Transmembrane</keyword>
<evidence type="ECO:0000256" key="3">
    <source>
        <dbReference type="ARBA" id="ARBA00022516"/>
    </source>
</evidence>
<evidence type="ECO:0000256" key="12">
    <source>
        <dbReference type="SAM" id="Phobius"/>
    </source>
</evidence>
<organism evidence="13">
    <name type="scientific">freshwater metagenome</name>
    <dbReference type="NCBI Taxonomy" id="449393"/>
    <lineage>
        <taxon>unclassified sequences</taxon>
        <taxon>metagenomes</taxon>
        <taxon>ecological metagenomes</taxon>
    </lineage>
</organism>
<evidence type="ECO:0000256" key="4">
    <source>
        <dbReference type="ARBA" id="ARBA00022679"/>
    </source>
</evidence>
<feature type="transmembrane region" description="Helical" evidence="12">
    <location>
        <begin position="193"/>
        <end position="211"/>
    </location>
</feature>
<feature type="transmembrane region" description="Helical" evidence="12">
    <location>
        <begin position="217"/>
        <end position="237"/>
    </location>
</feature>
<evidence type="ECO:0000256" key="6">
    <source>
        <dbReference type="ARBA" id="ARBA00022695"/>
    </source>
</evidence>
<sequence>MPRSGRRGGVRRAHAAQRRNQRSDLAARVIAAVPMALLAIVLVALGGVVFALGMLIVGAICLREFFTMFERARPPIFAGLLAFVGLMLAAGLGSATTVLLALLIAVPVIFVLGMRQPGGVGAPGITVAVFGLVWIGLPLAHVVLLRDLVHGGGVLVIVLLATFASDTGAYLGGRAFGRRPLAPAISPNKTVEGFIFGVVAGTLAAWFAGLYDDWLTGPQALLLGVTVALVAPLGDLFESFMKRQAGVKDSGTVFGAHGGALDRLDGALFAIVVGYYVWQAIL</sequence>
<keyword evidence="9 12" id="KW-0472">Membrane</keyword>
<reference evidence="13" key="1">
    <citation type="submission" date="2020-05" db="EMBL/GenBank/DDBJ databases">
        <authorList>
            <person name="Chiriac C."/>
            <person name="Salcher M."/>
            <person name="Ghai R."/>
            <person name="Kavagutti S V."/>
        </authorList>
    </citation>
    <scope>NUCLEOTIDE SEQUENCE</scope>
</reference>
<dbReference type="EMBL" id="CAFBMX010000003">
    <property type="protein sequence ID" value="CAB4925413.1"/>
    <property type="molecule type" value="Genomic_DNA"/>
</dbReference>
<dbReference type="Pfam" id="PF01148">
    <property type="entry name" value="CTP_transf_1"/>
    <property type="match status" value="1"/>
</dbReference>
<evidence type="ECO:0000256" key="9">
    <source>
        <dbReference type="ARBA" id="ARBA00023136"/>
    </source>
</evidence>
<feature type="transmembrane region" description="Helical" evidence="12">
    <location>
        <begin position="125"/>
        <end position="145"/>
    </location>
</feature>
<keyword evidence="11" id="KW-1208">Phospholipid metabolism</keyword>
<dbReference type="PANTHER" id="PTHR46382">
    <property type="entry name" value="PHOSPHATIDATE CYTIDYLYLTRANSFERASE"/>
    <property type="match status" value="1"/>
</dbReference>
<comment type="subcellular location">
    <subcellularLocation>
        <location evidence="1">Cell membrane</location>
        <topology evidence="1">Multi-pass membrane protein</topology>
    </subcellularLocation>
</comment>
<accession>A0A6J7I3R3</accession>
<keyword evidence="4" id="KW-0808">Transferase</keyword>
<feature type="transmembrane region" description="Helical" evidence="12">
    <location>
        <begin position="151"/>
        <end position="172"/>
    </location>
</feature>
<dbReference type="GO" id="GO:0016024">
    <property type="term" value="P:CDP-diacylglycerol biosynthetic process"/>
    <property type="evidence" value="ECO:0007669"/>
    <property type="project" value="TreeGrafter"/>
</dbReference>
<keyword evidence="6" id="KW-0548">Nucleotidyltransferase</keyword>
<keyword evidence="10" id="KW-0594">Phospholipid biosynthesis</keyword>
<dbReference type="PANTHER" id="PTHR46382:SF1">
    <property type="entry name" value="PHOSPHATIDATE CYTIDYLYLTRANSFERASE"/>
    <property type="match status" value="1"/>
</dbReference>
<gene>
    <name evidence="13" type="ORF">UFOPK3674_00818</name>
</gene>
<keyword evidence="7 12" id="KW-1133">Transmembrane helix</keyword>
<dbReference type="GO" id="GO:0004605">
    <property type="term" value="F:phosphatidate cytidylyltransferase activity"/>
    <property type="evidence" value="ECO:0007669"/>
    <property type="project" value="TreeGrafter"/>
</dbReference>
<keyword evidence="8" id="KW-0443">Lipid metabolism</keyword>
<dbReference type="AlphaFoldDB" id="A0A6J7I3R3"/>
<feature type="transmembrane region" description="Helical" evidence="12">
    <location>
        <begin position="80"/>
        <end position="113"/>
    </location>
</feature>
<keyword evidence="3" id="KW-0444">Lipid biosynthesis</keyword>
<evidence type="ECO:0000256" key="10">
    <source>
        <dbReference type="ARBA" id="ARBA00023209"/>
    </source>
</evidence>
<proteinExistence type="predicted"/>
<name>A0A6J7I3R3_9ZZZZ</name>